<evidence type="ECO:0000256" key="1">
    <source>
        <dbReference type="SAM" id="MobiDB-lite"/>
    </source>
</evidence>
<accession>A0A392NHH0</accession>
<dbReference type="EMBL" id="LXQA010038204">
    <property type="protein sequence ID" value="MCH98659.1"/>
    <property type="molecule type" value="Genomic_DNA"/>
</dbReference>
<feature type="compositionally biased region" description="Acidic residues" evidence="1">
    <location>
        <begin position="1"/>
        <end position="22"/>
    </location>
</feature>
<sequence length="72" mass="8387">EENETNEVTNEVEDSTSEDSQQDDNIVNENEQVDDSDEENEDTEARQVLNKILTLMMKLLNIKCGEKQWIKK</sequence>
<evidence type="ECO:0000313" key="2">
    <source>
        <dbReference type="EMBL" id="MCH98659.1"/>
    </source>
</evidence>
<dbReference type="Proteomes" id="UP000265520">
    <property type="component" value="Unassembled WGS sequence"/>
</dbReference>
<feature type="non-terminal residue" evidence="2">
    <location>
        <position position="1"/>
    </location>
</feature>
<evidence type="ECO:0000313" key="3">
    <source>
        <dbReference type="Proteomes" id="UP000265520"/>
    </source>
</evidence>
<feature type="region of interest" description="Disordered" evidence="1">
    <location>
        <begin position="1"/>
        <end position="44"/>
    </location>
</feature>
<protein>
    <submittedName>
        <fullName evidence="2">Uncharacterized protein</fullName>
    </submittedName>
</protein>
<dbReference type="AlphaFoldDB" id="A0A392NHH0"/>
<gene>
    <name evidence="2" type="ORF">A2U01_0019664</name>
</gene>
<keyword evidence="3" id="KW-1185">Reference proteome</keyword>
<reference evidence="2 3" key="1">
    <citation type="journal article" date="2018" name="Front. Plant Sci.">
        <title>Red Clover (Trifolium pratense) and Zigzag Clover (T. medium) - A Picture of Genomic Similarities and Differences.</title>
        <authorList>
            <person name="Dluhosova J."/>
            <person name="Istvanek J."/>
            <person name="Nedelnik J."/>
            <person name="Repkova J."/>
        </authorList>
    </citation>
    <scope>NUCLEOTIDE SEQUENCE [LARGE SCALE GENOMIC DNA]</scope>
    <source>
        <strain evidence="3">cv. 10/8</strain>
        <tissue evidence="2">Leaf</tissue>
    </source>
</reference>
<comment type="caution">
    <text evidence="2">The sequence shown here is derived from an EMBL/GenBank/DDBJ whole genome shotgun (WGS) entry which is preliminary data.</text>
</comment>
<name>A0A392NHH0_9FABA</name>
<feature type="compositionally biased region" description="Acidic residues" evidence="1">
    <location>
        <begin position="31"/>
        <end position="42"/>
    </location>
</feature>
<proteinExistence type="predicted"/>
<organism evidence="2 3">
    <name type="scientific">Trifolium medium</name>
    <dbReference type="NCBI Taxonomy" id="97028"/>
    <lineage>
        <taxon>Eukaryota</taxon>
        <taxon>Viridiplantae</taxon>
        <taxon>Streptophyta</taxon>
        <taxon>Embryophyta</taxon>
        <taxon>Tracheophyta</taxon>
        <taxon>Spermatophyta</taxon>
        <taxon>Magnoliopsida</taxon>
        <taxon>eudicotyledons</taxon>
        <taxon>Gunneridae</taxon>
        <taxon>Pentapetalae</taxon>
        <taxon>rosids</taxon>
        <taxon>fabids</taxon>
        <taxon>Fabales</taxon>
        <taxon>Fabaceae</taxon>
        <taxon>Papilionoideae</taxon>
        <taxon>50 kb inversion clade</taxon>
        <taxon>NPAAA clade</taxon>
        <taxon>Hologalegina</taxon>
        <taxon>IRL clade</taxon>
        <taxon>Trifolieae</taxon>
        <taxon>Trifolium</taxon>
    </lineage>
</organism>